<dbReference type="Pfam" id="PF00856">
    <property type="entry name" value="SET"/>
    <property type="match status" value="1"/>
</dbReference>
<dbReference type="Gene3D" id="1.25.40.10">
    <property type="entry name" value="Tetratricopeptide repeat domain"/>
    <property type="match status" value="1"/>
</dbReference>
<dbReference type="AlphaFoldDB" id="A0A7S4SMB3"/>
<feature type="coiled-coil region" evidence="3">
    <location>
        <begin position="17"/>
        <end position="44"/>
    </location>
</feature>
<dbReference type="SMART" id="SM00317">
    <property type="entry name" value="SET"/>
    <property type="match status" value="1"/>
</dbReference>
<feature type="region of interest" description="Disordered" evidence="4">
    <location>
        <begin position="648"/>
        <end position="776"/>
    </location>
</feature>
<dbReference type="SUPFAM" id="SSF48452">
    <property type="entry name" value="TPR-like"/>
    <property type="match status" value="1"/>
</dbReference>
<organism evidence="6">
    <name type="scientific">Alexandrium monilatum</name>
    <dbReference type="NCBI Taxonomy" id="311494"/>
    <lineage>
        <taxon>Eukaryota</taxon>
        <taxon>Sar</taxon>
        <taxon>Alveolata</taxon>
        <taxon>Dinophyceae</taxon>
        <taxon>Gonyaulacales</taxon>
        <taxon>Pyrocystaceae</taxon>
        <taxon>Alexandrium</taxon>
    </lineage>
</organism>
<dbReference type="SMART" id="SM00028">
    <property type="entry name" value="TPR"/>
    <property type="match status" value="3"/>
</dbReference>
<dbReference type="PROSITE" id="PS50005">
    <property type="entry name" value="TPR"/>
    <property type="match status" value="1"/>
</dbReference>
<evidence type="ECO:0000256" key="4">
    <source>
        <dbReference type="SAM" id="MobiDB-lite"/>
    </source>
</evidence>
<dbReference type="InterPro" id="IPR041442">
    <property type="entry name" value="PIH1D1/2/3_CS-like"/>
</dbReference>
<dbReference type="InterPro" id="IPR046341">
    <property type="entry name" value="SET_dom_sf"/>
</dbReference>
<dbReference type="Pfam" id="PF18201">
    <property type="entry name" value="PIH1_CS"/>
    <property type="match status" value="1"/>
</dbReference>
<comment type="similarity">
    <text evidence="1">Belongs to the PIH1 family.</text>
</comment>
<proteinExistence type="inferred from homology"/>
<dbReference type="PROSITE" id="PS50280">
    <property type="entry name" value="SET"/>
    <property type="match status" value="1"/>
</dbReference>
<dbReference type="InterPro" id="IPR001214">
    <property type="entry name" value="SET_dom"/>
</dbReference>
<protein>
    <recommendedName>
        <fullName evidence="5">SET domain-containing protein</fullName>
    </recommendedName>
</protein>
<sequence>MARPAARGAAAFKSGDYAAAADAYSEALAEANNAEDRAAALANRAQCRLRLGRVLEAREDAAAARALAPASPKAWYRLGVCEARLARLPEAGAALEEAARLRPGDRDVAEALAAVRRRRSEASGKYAWTEVYQRYLAPADAAPPRAACPAAACDPSCGVLAALGVEPFVGPVRLDFSEGRGRGLFATRDVRAGQLLMCAQAVVTGDNDKLPELLADSLERSAELQAAVLALSRGTPASEASLPLLDLQQLAAPRRCGGGEGGGAADAAARPPSEALSSVLYFNQFSLPRVNPNAAPIEVTNDPGRSGLWLLPSFVNHSCRPNVQRVMVRDCLFLRAARDLGEGDELLDCYIESLQPRARRAASLASYGIGDCGCERCLLEAAVLDAAQVQEVVEQAGRTKEDPEDDAPTAAAKAEAAATRAEAVIAHSLERSLTEGRVPRLRCLPLPEATVTAQRMAVLREGIERFADAQEEESFRRQEHLHRLLLSSLANVVRSHAMSLRGLGRYVEQSAAWSRVLDALEAAIPCSELAAAVGAEALSSKLLAFNLDFRRAGRGEFRRALLQTHRAYGGGAPVWRALNKQGFAASVLEGAQEVWAGLEQELRDSADDSCGPAGDSADDSCGLAALPEAAQPAKSQAGFEDLLRRRAREERRAEEVGEAGAGSQRPQSLSGASAPEEEARPGGPRAPPSGGDGRAPGGGSGGGGPSESAAGGWVAGLLGPAASASAAHGGAGESAASRGTRLHAAALTDAGPACPQSGDVEGGGAAAPDAASGAPDLHGAAASYQVQLSGPEEIVVVASLPGLASGADASLQVSGLELCLRSMRSDRPHALVVPLPGPVDPTSASARWSKRTQRLTVRLRRAASEGPGA</sequence>
<evidence type="ECO:0000259" key="5">
    <source>
        <dbReference type="PROSITE" id="PS50280"/>
    </source>
</evidence>
<accession>A0A7S4SMB3</accession>
<dbReference type="InterPro" id="IPR011990">
    <property type="entry name" value="TPR-like_helical_dom_sf"/>
</dbReference>
<dbReference type="PANTHER" id="PTHR47643">
    <property type="entry name" value="TPR DOMAIN PROTEIN (AFU_ORTHOLOGUE AFUA_5G12710)"/>
    <property type="match status" value="1"/>
</dbReference>
<feature type="compositionally biased region" description="Low complexity" evidence="4">
    <location>
        <begin position="766"/>
        <end position="776"/>
    </location>
</feature>
<evidence type="ECO:0000313" key="6">
    <source>
        <dbReference type="EMBL" id="CAE4649779.1"/>
    </source>
</evidence>
<dbReference type="InterPro" id="IPR053209">
    <property type="entry name" value="Gramillin-biosynth_MTr"/>
</dbReference>
<dbReference type="CDD" id="cd20071">
    <property type="entry name" value="SET_SMYD"/>
    <property type="match status" value="1"/>
</dbReference>
<feature type="compositionally biased region" description="Low complexity" evidence="4">
    <location>
        <begin position="706"/>
        <end position="739"/>
    </location>
</feature>
<evidence type="ECO:0000256" key="3">
    <source>
        <dbReference type="SAM" id="Coils"/>
    </source>
</evidence>
<keyword evidence="2" id="KW-0802">TPR repeat</keyword>
<dbReference type="EMBL" id="HBNR01073598">
    <property type="protein sequence ID" value="CAE4649779.1"/>
    <property type="molecule type" value="Transcribed_RNA"/>
</dbReference>
<keyword evidence="3" id="KW-0175">Coiled coil</keyword>
<feature type="repeat" description="TPR" evidence="2">
    <location>
        <begin position="72"/>
        <end position="105"/>
    </location>
</feature>
<name>A0A7S4SMB3_9DINO</name>
<dbReference type="PANTHER" id="PTHR47643:SF2">
    <property type="entry name" value="TPR DOMAIN PROTEIN (AFU_ORTHOLOGUE AFUA_5G12710)"/>
    <property type="match status" value="1"/>
</dbReference>
<dbReference type="CDD" id="cd00298">
    <property type="entry name" value="ACD_sHsps_p23-like"/>
    <property type="match status" value="1"/>
</dbReference>
<gene>
    <name evidence="6" type="ORF">AMON00008_LOCUS52218</name>
</gene>
<evidence type="ECO:0000256" key="1">
    <source>
        <dbReference type="ARBA" id="ARBA00008511"/>
    </source>
</evidence>
<dbReference type="Gene3D" id="2.170.270.10">
    <property type="entry name" value="SET domain"/>
    <property type="match status" value="1"/>
</dbReference>
<evidence type="ECO:0000256" key="2">
    <source>
        <dbReference type="PROSITE-ProRule" id="PRU00339"/>
    </source>
</evidence>
<reference evidence="6" key="1">
    <citation type="submission" date="2021-01" db="EMBL/GenBank/DDBJ databases">
        <authorList>
            <person name="Corre E."/>
            <person name="Pelletier E."/>
            <person name="Niang G."/>
            <person name="Scheremetjew M."/>
            <person name="Finn R."/>
            <person name="Kale V."/>
            <person name="Holt S."/>
            <person name="Cochrane G."/>
            <person name="Meng A."/>
            <person name="Brown T."/>
            <person name="Cohen L."/>
        </authorList>
    </citation>
    <scope>NUCLEOTIDE SEQUENCE</scope>
    <source>
        <strain evidence="6">CCMP3105</strain>
    </source>
</reference>
<dbReference type="SUPFAM" id="SSF82199">
    <property type="entry name" value="SET domain"/>
    <property type="match status" value="1"/>
</dbReference>
<feature type="domain" description="SET" evidence="5">
    <location>
        <begin position="170"/>
        <end position="351"/>
    </location>
</feature>
<dbReference type="InterPro" id="IPR019734">
    <property type="entry name" value="TPR_rpt"/>
</dbReference>
<feature type="compositionally biased region" description="Gly residues" evidence="4">
    <location>
        <begin position="690"/>
        <end position="705"/>
    </location>
</feature>